<evidence type="ECO:0000313" key="1">
    <source>
        <dbReference type="EMBL" id="MBA0753025.1"/>
    </source>
</evidence>
<comment type="caution">
    <text evidence="1">The sequence shown here is derived from an EMBL/GenBank/DDBJ whole genome shotgun (WGS) entry which is preliminary data.</text>
</comment>
<gene>
    <name evidence="1" type="ORF">Gogos_022180</name>
</gene>
<evidence type="ECO:0000313" key="2">
    <source>
        <dbReference type="Proteomes" id="UP000593579"/>
    </source>
</evidence>
<dbReference type="Proteomes" id="UP000593579">
    <property type="component" value="Unassembled WGS sequence"/>
</dbReference>
<dbReference type="OrthoDB" id="1001830at2759"/>
<protein>
    <submittedName>
        <fullName evidence="1">Uncharacterized protein</fullName>
    </submittedName>
</protein>
<proteinExistence type="predicted"/>
<feature type="non-terminal residue" evidence="1">
    <location>
        <position position="1"/>
    </location>
</feature>
<organism evidence="1 2">
    <name type="scientific">Gossypium gossypioides</name>
    <name type="common">Mexican cotton</name>
    <name type="synonym">Selera gossypioides</name>
    <dbReference type="NCBI Taxonomy" id="34282"/>
    <lineage>
        <taxon>Eukaryota</taxon>
        <taxon>Viridiplantae</taxon>
        <taxon>Streptophyta</taxon>
        <taxon>Embryophyta</taxon>
        <taxon>Tracheophyta</taxon>
        <taxon>Spermatophyta</taxon>
        <taxon>Magnoliopsida</taxon>
        <taxon>eudicotyledons</taxon>
        <taxon>Gunneridae</taxon>
        <taxon>Pentapetalae</taxon>
        <taxon>rosids</taxon>
        <taxon>malvids</taxon>
        <taxon>Malvales</taxon>
        <taxon>Malvaceae</taxon>
        <taxon>Malvoideae</taxon>
        <taxon>Gossypium</taxon>
    </lineage>
</organism>
<name>A0A7J9CXP6_GOSGO</name>
<dbReference type="EMBL" id="JABEZY010062045">
    <property type="protein sequence ID" value="MBA0753025.1"/>
    <property type="molecule type" value="Genomic_DNA"/>
</dbReference>
<dbReference type="AlphaFoldDB" id="A0A7J9CXP6"/>
<keyword evidence="2" id="KW-1185">Reference proteome</keyword>
<sequence>HHFLELGLGLCDSYQWKSDLVFSTFSREEANRIVRIPLARESYEDFMA</sequence>
<accession>A0A7J9CXP6</accession>
<reference evidence="1 2" key="1">
    <citation type="journal article" date="2019" name="Genome Biol. Evol.">
        <title>Insights into the evolution of the New World diploid cottons (Gossypium, subgenus Houzingenia) based on genome sequencing.</title>
        <authorList>
            <person name="Grover C.E."/>
            <person name="Arick M.A. 2nd"/>
            <person name="Thrash A."/>
            <person name="Conover J.L."/>
            <person name="Sanders W.S."/>
            <person name="Peterson D.G."/>
            <person name="Frelichowski J.E."/>
            <person name="Scheffler J.A."/>
            <person name="Scheffler B.E."/>
            <person name="Wendel J.F."/>
        </authorList>
    </citation>
    <scope>NUCLEOTIDE SEQUENCE [LARGE SCALE GENOMIC DNA]</scope>
    <source>
        <strain evidence="1">5</strain>
        <tissue evidence="1">Leaf</tissue>
    </source>
</reference>